<proteinExistence type="predicted"/>
<reference evidence="1" key="2">
    <citation type="submission" date="2003-05" db="EMBL/GenBank/DDBJ databases">
        <authorList>
            <person name="Buell C.R."/>
            <person name="Wing R.A."/>
            <person name="McCombie W.R."/>
            <person name="Messing J."/>
            <person name="Yuan Q."/>
            <person name="Ouyang S."/>
        </authorList>
    </citation>
    <scope>NUCLEOTIDE SEQUENCE</scope>
</reference>
<evidence type="ECO:0008006" key="2">
    <source>
        <dbReference type="Google" id="ProtNLM"/>
    </source>
</evidence>
<name>Q109Y9_ORYSJ</name>
<reference evidence="1" key="3">
    <citation type="submission" date="2006-07" db="EMBL/GenBank/DDBJ databases">
        <authorList>
            <person name="Buell R."/>
        </authorList>
    </citation>
    <scope>NUCLEOTIDE SEQUENCE</scope>
</reference>
<organism evidence="1">
    <name type="scientific">Oryza sativa subsp. japonica</name>
    <name type="common">Rice</name>
    <dbReference type="NCBI Taxonomy" id="39947"/>
    <lineage>
        <taxon>Eukaryota</taxon>
        <taxon>Viridiplantae</taxon>
        <taxon>Streptophyta</taxon>
        <taxon>Embryophyta</taxon>
        <taxon>Tracheophyta</taxon>
        <taxon>Spermatophyta</taxon>
        <taxon>Magnoliopsida</taxon>
        <taxon>Liliopsida</taxon>
        <taxon>Poales</taxon>
        <taxon>Poaceae</taxon>
        <taxon>BOP clade</taxon>
        <taxon>Oryzoideae</taxon>
        <taxon>Oryzeae</taxon>
        <taxon>Oryzinae</taxon>
        <taxon>Oryza</taxon>
        <taxon>Oryza sativa</taxon>
    </lineage>
</organism>
<protein>
    <recommendedName>
        <fullName evidence="2">Aminotransferase-like plant mobile domain-containing protein</fullName>
    </recommendedName>
</protein>
<accession>Q109Y9</accession>
<dbReference type="AlphaFoldDB" id="Q109Y9"/>
<gene>
    <name evidence="1" type="ordered locus">LOC_Os10g11844</name>
</gene>
<dbReference type="EMBL" id="DP000086">
    <property type="protein sequence ID" value="ABG65974.1"/>
    <property type="molecule type" value="Genomic_DNA"/>
</dbReference>
<sequence>MAYTTEIPEDLAQFLVQKKHTPLGKYLLGSVYQMLQSATCNILKDEVINYGGPWWFMQLWLNMYTRLAVDKPSLALSAFPTTYADDEKANTRRCMSFGEATIVYSGENQSVDGFKGWFFIFYDGSALAARMWFAYDTFSNFDLPENLRLNYQNNPIDSRSRDNFILVTFLRNILFTRYTYCSYEDVEWSSGGGSCHGVHH</sequence>
<evidence type="ECO:0000313" key="1">
    <source>
        <dbReference type="EMBL" id="ABG65974.1"/>
    </source>
</evidence>
<reference evidence="1" key="1">
    <citation type="journal article" date="2003" name="Science">
        <title>In-depth view of structure, activity, and evolution of rice chromosome 10.</title>
        <authorList>
            <consortium name="Rice Chromosome 10 Sequencing Consortium"/>
        </authorList>
    </citation>
    <scope>NUCLEOTIDE SEQUENCE [LARGE SCALE GENOMIC DNA]</scope>
</reference>